<dbReference type="Gene3D" id="3.60.10.10">
    <property type="entry name" value="Endonuclease/exonuclease/phosphatase"/>
    <property type="match status" value="1"/>
</dbReference>
<dbReference type="SUPFAM" id="SSF56219">
    <property type="entry name" value="DNase I-like"/>
    <property type="match status" value="1"/>
</dbReference>
<dbReference type="OrthoDB" id="418748at2759"/>
<dbReference type="Proteomes" id="UP000189701">
    <property type="component" value="Unplaced"/>
</dbReference>
<dbReference type="PANTHER" id="PTHR23227:SF67">
    <property type="entry name" value="CRANIOFACIAL DEVELOPMENT PROTEIN 2-LIKE"/>
    <property type="match status" value="1"/>
</dbReference>
<evidence type="ECO:0000313" key="3">
    <source>
        <dbReference type="RefSeq" id="XP_009757656.1"/>
    </source>
</evidence>
<protein>
    <submittedName>
        <fullName evidence="3">Craniofacial development protein 2-like</fullName>
    </submittedName>
</protein>
<dbReference type="eggNOG" id="ENOG502SZK3">
    <property type="taxonomic scope" value="Eukaryota"/>
</dbReference>
<evidence type="ECO:0000313" key="2">
    <source>
        <dbReference type="Proteomes" id="UP000189701"/>
    </source>
</evidence>
<sequence>MGKSIELAKILQKRKVNIACVQETRWAGSKVSNADGYKLWYFGVVSGKNGVGILVDRDLRESMVEVRRVNDRIMFIKLVIGECTLNVVSAFAPQAGLDEEVKRLFWDRLDEIVRSILPTKSYGEVHGGFGLGDRNGGGTSLLDFAKAFKLVIANSTFPKREEHLGKVEAKKVAYAKLAGSTSEEERRANRERYKVARKEAKLAVTEAKNAAFSHLYEELGEKGGDKKLFRLAKARERKARDLDQVRCIKDEDGRDEEDAGGMEVEYSGTVVQEQR</sequence>
<name>A0A1U7UY35_NICSY</name>
<reference evidence="3" key="2">
    <citation type="submission" date="2025-08" db="UniProtKB">
        <authorList>
            <consortium name="RefSeq"/>
        </authorList>
    </citation>
    <scope>IDENTIFICATION</scope>
    <source>
        <tissue evidence="3">Leaf</tissue>
    </source>
</reference>
<dbReference type="RefSeq" id="XP_009757656.1">
    <property type="nucleotide sequence ID" value="XM_009759354.1"/>
</dbReference>
<organism evidence="2 3">
    <name type="scientific">Nicotiana sylvestris</name>
    <name type="common">Wood tobacco</name>
    <name type="synonym">South American tobacco</name>
    <dbReference type="NCBI Taxonomy" id="4096"/>
    <lineage>
        <taxon>Eukaryota</taxon>
        <taxon>Viridiplantae</taxon>
        <taxon>Streptophyta</taxon>
        <taxon>Embryophyta</taxon>
        <taxon>Tracheophyta</taxon>
        <taxon>Spermatophyta</taxon>
        <taxon>Magnoliopsida</taxon>
        <taxon>eudicotyledons</taxon>
        <taxon>Gunneridae</taxon>
        <taxon>Pentapetalae</taxon>
        <taxon>asterids</taxon>
        <taxon>lamiids</taxon>
        <taxon>Solanales</taxon>
        <taxon>Solanaceae</taxon>
        <taxon>Nicotianoideae</taxon>
        <taxon>Nicotianeae</taxon>
        <taxon>Nicotiana</taxon>
    </lineage>
</organism>
<dbReference type="PANTHER" id="PTHR23227">
    <property type="entry name" value="BUCENTAUR RELATED"/>
    <property type="match status" value="1"/>
</dbReference>
<accession>A0A1U7UY35</accession>
<dbReference type="InterPro" id="IPR027124">
    <property type="entry name" value="Swc5/CFDP1/2"/>
</dbReference>
<gene>
    <name evidence="3" type="primary">LOC104210454</name>
</gene>
<evidence type="ECO:0000256" key="1">
    <source>
        <dbReference type="SAM" id="MobiDB-lite"/>
    </source>
</evidence>
<feature type="region of interest" description="Disordered" evidence="1">
    <location>
        <begin position="250"/>
        <end position="275"/>
    </location>
</feature>
<proteinExistence type="predicted"/>
<dbReference type="AlphaFoldDB" id="A0A1U7UY35"/>
<reference evidence="2" key="1">
    <citation type="journal article" date="2013" name="Genome Biol.">
        <title>Reference genomes and transcriptomes of Nicotiana sylvestris and Nicotiana tomentosiformis.</title>
        <authorList>
            <person name="Sierro N."/>
            <person name="Battey J.N."/>
            <person name="Ouadi S."/>
            <person name="Bovet L."/>
            <person name="Goepfert S."/>
            <person name="Bakaher N."/>
            <person name="Peitsch M.C."/>
            <person name="Ivanov N.V."/>
        </authorList>
    </citation>
    <scope>NUCLEOTIDE SEQUENCE [LARGE SCALE GENOMIC DNA]</scope>
</reference>
<dbReference type="InterPro" id="IPR036691">
    <property type="entry name" value="Endo/exonu/phosph_ase_sf"/>
</dbReference>
<keyword evidence="2" id="KW-1185">Reference proteome</keyword>